<protein>
    <submittedName>
        <fullName evidence="2">GIY-YIG nuclease family protein</fullName>
    </submittedName>
</protein>
<dbReference type="Proteomes" id="UP000324143">
    <property type="component" value="Unassembled WGS sequence"/>
</dbReference>
<keyword evidence="3" id="KW-1185">Reference proteome</keyword>
<dbReference type="InterPro" id="IPR000305">
    <property type="entry name" value="GIY-YIG_endonuc"/>
</dbReference>
<dbReference type="SUPFAM" id="SSF82771">
    <property type="entry name" value="GIY-YIG endonuclease"/>
    <property type="match status" value="1"/>
</dbReference>
<comment type="caution">
    <text evidence="2">The sequence shown here is derived from an EMBL/GenBank/DDBJ whole genome shotgun (WGS) entry which is preliminary data.</text>
</comment>
<reference evidence="2" key="1">
    <citation type="submission" date="2019-08" db="EMBL/GenBank/DDBJ databases">
        <title>Genomic characterization of a novel candidate phylum (ARYD3) from a high temperature, high salinity tertiary oil reservoir in north central Oklahoma, USA.</title>
        <authorList>
            <person name="Youssef N.H."/>
            <person name="Yadav A."/>
            <person name="Elshahed M.S."/>
        </authorList>
    </citation>
    <scope>NUCLEOTIDE SEQUENCE [LARGE SCALE GENOMIC DNA]</scope>
    <source>
        <strain evidence="2">ARYD3</strain>
    </source>
</reference>
<evidence type="ECO:0000313" key="3">
    <source>
        <dbReference type="Proteomes" id="UP000324143"/>
    </source>
</evidence>
<proteinExistence type="predicted"/>
<organism evidence="2 3">
    <name type="scientific">Candidatus Mcinerneyibacterium aminivorans</name>
    <dbReference type="NCBI Taxonomy" id="2703815"/>
    <lineage>
        <taxon>Bacteria</taxon>
        <taxon>Candidatus Macinerneyibacteriota</taxon>
        <taxon>Candidatus Mcinerneyibacteria</taxon>
        <taxon>Candidatus Mcinerneyibacteriales</taxon>
        <taxon>Candidatus Mcinerneyibacteriaceae</taxon>
        <taxon>Candidatus Mcinerneyibacterium</taxon>
    </lineage>
</organism>
<evidence type="ECO:0000259" key="1">
    <source>
        <dbReference type="PROSITE" id="PS50164"/>
    </source>
</evidence>
<dbReference type="PROSITE" id="PS50164">
    <property type="entry name" value="GIY_YIG"/>
    <property type="match status" value="1"/>
</dbReference>
<accession>A0A5D0M9Z2</accession>
<dbReference type="EMBL" id="VSIX01000110">
    <property type="protein sequence ID" value="TYB30584.1"/>
    <property type="molecule type" value="Genomic_DNA"/>
</dbReference>
<dbReference type="AlphaFoldDB" id="A0A5D0M9Z2"/>
<dbReference type="InterPro" id="IPR025579">
    <property type="entry name" value="DUF4357"/>
</dbReference>
<feature type="domain" description="GIY-YIG" evidence="1">
    <location>
        <begin position="49"/>
        <end position="128"/>
    </location>
</feature>
<dbReference type="CDD" id="cd10447">
    <property type="entry name" value="GIY-YIG_unchar_2"/>
    <property type="match status" value="1"/>
</dbReference>
<dbReference type="InterPro" id="IPR035901">
    <property type="entry name" value="GIY-YIG_endonuc_sf"/>
</dbReference>
<name>A0A5D0M9Z2_9BACT</name>
<dbReference type="Pfam" id="PF14267">
    <property type="entry name" value="DUF4357"/>
    <property type="match status" value="1"/>
</dbReference>
<evidence type="ECO:0000313" key="2">
    <source>
        <dbReference type="EMBL" id="TYB30584.1"/>
    </source>
</evidence>
<sequence>MTIGKSIKLYLVNGNPSGIICSYLSNWNGQAIKIPRNKLADVKNRDEVNNIGVYLLFGYSNEDPEELKIYIGEADNLYKRLAQHAKSDEKDFWNEAIAFSSKDDNLTKGHIKYLEYRLINISGKNKNYDLINNLNPSKPKLSEMDQDEMEMFLDNMKILIPVLGYKLFSKHGKSKSKKSFYKLKMSGIKAKGDRTDNGFIVYKNSQIKDNIANSLSDGYKAKRKMLIEKNIIDEDKNIFVDDYEFSSPSAAAAIIMGYPINGRTAWKDENGKTLKQNEIEELE</sequence>
<gene>
    <name evidence="2" type="ORF">FXF47_08495</name>
</gene>